<evidence type="ECO:0000256" key="3">
    <source>
        <dbReference type="SAM" id="SignalP"/>
    </source>
</evidence>
<dbReference type="SMART" id="SM00062">
    <property type="entry name" value="PBPb"/>
    <property type="match status" value="1"/>
</dbReference>
<keyword evidence="5" id="KW-0614">Plasmid</keyword>
<comment type="subcellular location">
    <subcellularLocation>
        <location evidence="1">Periplasm</location>
    </subcellularLocation>
</comment>
<dbReference type="PANTHER" id="PTHR35936:SF19">
    <property type="entry name" value="AMINO-ACID-BINDING PROTEIN YXEM-RELATED"/>
    <property type="match status" value="1"/>
</dbReference>
<dbReference type="Gene3D" id="3.40.190.10">
    <property type="entry name" value="Periplasmic binding protein-like II"/>
    <property type="match status" value="2"/>
</dbReference>
<dbReference type="EMBL" id="KY000038">
    <property type="protein sequence ID" value="ASK42907.1"/>
    <property type="molecule type" value="Genomic_DNA"/>
</dbReference>
<feature type="domain" description="Solute-binding protein family 3/N-terminal" evidence="4">
    <location>
        <begin position="27"/>
        <end position="274"/>
    </location>
</feature>
<dbReference type="AlphaFoldDB" id="A0A2Z2PJ43"/>
<organism evidence="5">
    <name type="scientific">Rhizobium rhizogenes</name>
    <name type="common">Agrobacterium rhizogenes</name>
    <dbReference type="NCBI Taxonomy" id="359"/>
    <lineage>
        <taxon>Bacteria</taxon>
        <taxon>Pseudomonadati</taxon>
        <taxon>Pseudomonadota</taxon>
        <taxon>Alphaproteobacteria</taxon>
        <taxon>Hyphomicrobiales</taxon>
        <taxon>Rhizobiaceae</taxon>
        <taxon>Rhizobium/Agrobacterium group</taxon>
        <taxon>Rhizobium</taxon>
    </lineage>
</organism>
<feature type="chain" id="PRO_5016458281" description="Solute-binding protein family 3/N-terminal domain-containing protein" evidence="3">
    <location>
        <begin position="24"/>
        <end position="281"/>
    </location>
</feature>
<dbReference type="RefSeq" id="WP_142845022.1">
    <property type="nucleotide sequence ID" value="NC_002575.1"/>
</dbReference>
<reference evidence="5" key="1">
    <citation type="submission" date="2016-10" db="EMBL/GenBank/DDBJ databases">
        <title>Agrobacterium Ti plasmids: Classification based on T-DNA and Vir regions organization.</title>
        <authorList>
            <person name="Nabi N."/>
            <person name="Vial L."/>
            <person name="Ben Hafsa A."/>
            <person name="Chapulliot D."/>
            <person name="Berard A."/>
            <person name="Chauveau A."/>
            <person name="Le Paslier M.-C."/>
            <person name="Harzallah Skhiri F."/>
            <person name="Brunel D."/>
            <person name="Nesme X."/>
            <person name="Chaouachi M."/>
        </authorList>
    </citation>
    <scope>NUCLEOTIDE SEQUENCE</scope>
    <source>
        <strain evidence="5">1724</strain>
        <plasmid evidence="5">pRi_1724</plasmid>
    </source>
</reference>
<evidence type="ECO:0000256" key="2">
    <source>
        <dbReference type="ARBA" id="ARBA00022729"/>
    </source>
</evidence>
<dbReference type="InterPro" id="IPR001638">
    <property type="entry name" value="Solute-binding_3/MltF_N"/>
</dbReference>
<dbReference type="PANTHER" id="PTHR35936">
    <property type="entry name" value="MEMBRANE-BOUND LYTIC MUREIN TRANSGLYCOSYLASE F"/>
    <property type="match status" value="1"/>
</dbReference>
<dbReference type="Pfam" id="PF00497">
    <property type="entry name" value="SBP_bac_3"/>
    <property type="match status" value="1"/>
</dbReference>
<dbReference type="CDD" id="cd13699">
    <property type="entry name" value="PBP2_OccT_like"/>
    <property type="match status" value="1"/>
</dbReference>
<feature type="signal peptide" evidence="3">
    <location>
        <begin position="1"/>
        <end position="23"/>
    </location>
</feature>
<evidence type="ECO:0000256" key="1">
    <source>
        <dbReference type="ARBA" id="ARBA00004418"/>
    </source>
</evidence>
<proteinExistence type="predicted"/>
<evidence type="ECO:0000259" key="4">
    <source>
        <dbReference type="SMART" id="SM00062"/>
    </source>
</evidence>
<dbReference type="GO" id="GO:0042597">
    <property type="term" value="C:periplasmic space"/>
    <property type="evidence" value="ECO:0007669"/>
    <property type="project" value="UniProtKB-SubCell"/>
</dbReference>
<name>A0A2Z2PJ43_RHIRH</name>
<evidence type="ECO:0000313" key="5">
    <source>
        <dbReference type="EMBL" id="ASK42907.1"/>
    </source>
</evidence>
<dbReference type="SUPFAM" id="SSF53850">
    <property type="entry name" value="Periplasmic binding protein-like II"/>
    <property type="match status" value="1"/>
</dbReference>
<accession>A0A2Z2PJ43</accession>
<sequence>MKMNKLSGILTAALMTVATSAMAQEGELRVVTEGGFAPWNLTDPSGAVKGFEIDFMNAVCGELKMKCTFTAQAFDAMIPAVNDGKFDAIVDALGVTAARKEVIDFSTPYAALCYSFASVNADVKKKLPFEDRIEILTDANLEANMARFKTAFEGAKVGTLASGTSTRFIAKNLAGVATSPYKTPAARNLDLKAGRVDILLASKDNLLALKKSDNMTDLELVGPCLRGDLFGSGAVAVGLKKGNTELKNKIDPAIKKLVDNGTVKKLSEQHFGIDMSPVGLQ</sequence>
<protein>
    <recommendedName>
        <fullName evidence="4">Solute-binding protein family 3/N-terminal domain-containing protein</fullName>
    </recommendedName>
</protein>
<geneLocation type="plasmid" evidence="5">
    <name>pRi_1724</name>
</geneLocation>
<keyword evidence="2 3" id="KW-0732">Signal</keyword>